<dbReference type="CDD" id="cd07821">
    <property type="entry name" value="PYR_PYL_RCAR_like"/>
    <property type="match status" value="1"/>
</dbReference>
<dbReference type="Gene3D" id="3.30.530.20">
    <property type="match status" value="1"/>
</dbReference>
<proteinExistence type="predicted"/>
<dbReference type="EMBL" id="BIFH01000018">
    <property type="protein sequence ID" value="GCD95564.1"/>
    <property type="molecule type" value="Genomic_DNA"/>
</dbReference>
<evidence type="ECO:0000313" key="2">
    <source>
        <dbReference type="Proteomes" id="UP000286931"/>
    </source>
</evidence>
<keyword evidence="2" id="KW-1185">Reference proteome</keyword>
<sequence length="152" mass="16878">MPYTYTVTSHSPASPDAVFAVLLRAATWPEWSPIDSAAVEGDGDPEGPQRVGDVRVFRTGRGSARERIVDLVIDRRFQYTNEGDLFRSFRGTVDLTPAPEGGTDITWSAIFQPKWPFSGPFWRWYLTRFMQRMADGLAGYAVGAEDRPGSGS</sequence>
<dbReference type="AlphaFoldDB" id="A0A401YLS5"/>
<dbReference type="RefSeq" id="WP_126637681.1">
    <property type="nucleotide sequence ID" value="NZ_BIFH01000018.1"/>
</dbReference>
<evidence type="ECO:0000313" key="1">
    <source>
        <dbReference type="EMBL" id="GCD95564.1"/>
    </source>
</evidence>
<protein>
    <submittedName>
        <fullName evidence="1">ATPase</fullName>
    </submittedName>
</protein>
<accession>A0A401YLS5</accession>
<gene>
    <name evidence="1" type="ORF">EHYA_03239</name>
</gene>
<dbReference type="OrthoDB" id="5185789at2"/>
<reference evidence="1 2" key="1">
    <citation type="submission" date="2018-12" db="EMBL/GenBank/DDBJ databases">
        <title>Draft genome sequence of Embleya hyalina NBRC 13850T.</title>
        <authorList>
            <person name="Komaki H."/>
            <person name="Hosoyama A."/>
            <person name="Kimura A."/>
            <person name="Ichikawa N."/>
            <person name="Tamura T."/>
        </authorList>
    </citation>
    <scope>NUCLEOTIDE SEQUENCE [LARGE SCALE GENOMIC DNA]</scope>
    <source>
        <strain evidence="1 2">NBRC 13850</strain>
    </source>
</reference>
<dbReference type="Proteomes" id="UP000286931">
    <property type="component" value="Unassembled WGS sequence"/>
</dbReference>
<dbReference type="InterPro" id="IPR023393">
    <property type="entry name" value="START-like_dom_sf"/>
</dbReference>
<dbReference type="InterPro" id="IPR019587">
    <property type="entry name" value="Polyketide_cyclase/dehydratase"/>
</dbReference>
<organism evidence="1 2">
    <name type="scientific">Embleya hyalina</name>
    <dbReference type="NCBI Taxonomy" id="516124"/>
    <lineage>
        <taxon>Bacteria</taxon>
        <taxon>Bacillati</taxon>
        <taxon>Actinomycetota</taxon>
        <taxon>Actinomycetes</taxon>
        <taxon>Kitasatosporales</taxon>
        <taxon>Streptomycetaceae</taxon>
        <taxon>Embleya</taxon>
    </lineage>
</organism>
<dbReference type="Pfam" id="PF10604">
    <property type="entry name" value="Polyketide_cyc2"/>
    <property type="match status" value="1"/>
</dbReference>
<dbReference type="SUPFAM" id="SSF55961">
    <property type="entry name" value="Bet v1-like"/>
    <property type="match status" value="1"/>
</dbReference>
<comment type="caution">
    <text evidence="1">The sequence shown here is derived from an EMBL/GenBank/DDBJ whole genome shotgun (WGS) entry which is preliminary data.</text>
</comment>
<name>A0A401YLS5_9ACTN</name>